<evidence type="ECO:0000313" key="8">
    <source>
        <dbReference type="Proteomes" id="UP001183414"/>
    </source>
</evidence>
<evidence type="ECO:0000256" key="5">
    <source>
        <dbReference type="SAM" id="Phobius"/>
    </source>
</evidence>
<keyword evidence="7" id="KW-0808">Transferase</keyword>
<feature type="compositionally biased region" description="Basic residues" evidence="4">
    <location>
        <begin position="599"/>
        <end position="627"/>
    </location>
</feature>
<dbReference type="SUPFAM" id="SSF56112">
    <property type="entry name" value="Protein kinase-like (PK-like)"/>
    <property type="match status" value="1"/>
</dbReference>
<evidence type="ECO:0000259" key="6">
    <source>
        <dbReference type="PROSITE" id="PS50011"/>
    </source>
</evidence>
<dbReference type="Proteomes" id="UP001183414">
    <property type="component" value="Unassembled WGS sequence"/>
</dbReference>
<accession>A0ABU2NU69</accession>
<keyword evidence="5" id="KW-0812">Transmembrane</keyword>
<dbReference type="GO" id="GO:0016301">
    <property type="term" value="F:kinase activity"/>
    <property type="evidence" value="ECO:0007669"/>
    <property type="project" value="UniProtKB-KW"/>
</dbReference>
<dbReference type="InterPro" id="IPR001245">
    <property type="entry name" value="Ser-Thr/Tyr_kinase_cat_dom"/>
</dbReference>
<keyword evidence="2" id="KW-0547">Nucleotide-binding</keyword>
<reference evidence="8" key="1">
    <citation type="submission" date="2023-07" db="EMBL/GenBank/DDBJ databases">
        <title>30 novel species of actinomycetes from the DSMZ collection.</title>
        <authorList>
            <person name="Nouioui I."/>
        </authorList>
    </citation>
    <scope>NUCLEOTIDE SEQUENCE [LARGE SCALE GENOMIC DNA]</scope>
    <source>
        <strain evidence="8">DSM 42041</strain>
    </source>
</reference>
<name>A0ABU2NU69_9ACTN</name>
<dbReference type="Gene3D" id="1.10.510.10">
    <property type="entry name" value="Transferase(Phosphotransferase) domain 1"/>
    <property type="match status" value="2"/>
</dbReference>
<comment type="caution">
    <text evidence="7">The sequence shown here is derived from an EMBL/GenBank/DDBJ whole genome shotgun (WGS) entry which is preliminary data.</text>
</comment>
<feature type="transmembrane region" description="Helical" evidence="5">
    <location>
        <begin position="677"/>
        <end position="697"/>
    </location>
</feature>
<feature type="region of interest" description="Disordered" evidence="4">
    <location>
        <begin position="349"/>
        <end position="456"/>
    </location>
</feature>
<dbReference type="PANTHER" id="PTHR45832:SF22">
    <property type="entry name" value="SERINE_THREONINE-PROTEIN KINASE SAMKA-RELATED"/>
    <property type="match status" value="1"/>
</dbReference>
<dbReference type="RefSeq" id="WP_311674279.1">
    <property type="nucleotide sequence ID" value="NZ_JAVREQ010000015.1"/>
</dbReference>
<keyword evidence="5" id="KW-0472">Membrane</keyword>
<feature type="compositionally biased region" description="Pro residues" evidence="4">
    <location>
        <begin position="644"/>
        <end position="659"/>
    </location>
</feature>
<evidence type="ECO:0000256" key="1">
    <source>
        <dbReference type="ARBA" id="ARBA00008874"/>
    </source>
</evidence>
<dbReference type="InterPro" id="IPR051931">
    <property type="entry name" value="PAK3-like"/>
</dbReference>
<dbReference type="Pfam" id="PF07714">
    <property type="entry name" value="PK_Tyr_Ser-Thr"/>
    <property type="match status" value="1"/>
</dbReference>
<feature type="domain" description="Protein kinase" evidence="6">
    <location>
        <begin position="5"/>
        <end position="565"/>
    </location>
</feature>
<feature type="compositionally biased region" description="Low complexity" evidence="4">
    <location>
        <begin position="209"/>
        <end position="238"/>
    </location>
</feature>
<feature type="region of interest" description="Disordered" evidence="4">
    <location>
        <begin position="576"/>
        <end position="673"/>
    </location>
</feature>
<dbReference type="InterPro" id="IPR000719">
    <property type="entry name" value="Prot_kinase_dom"/>
</dbReference>
<dbReference type="PANTHER" id="PTHR45832">
    <property type="entry name" value="SERINE/THREONINE-PROTEIN KINASE SAMKA-RELATED-RELATED"/>
    <property type="match status" value="1"/>
</dbReference>
<keyword evidence="8" id="KW-1185">Reference proteome</keyword>
<feature type="region of interest" description="Disordered" evidence="4">
    <location>
        <begin position="60"/>
        <end position="80"/>
    </location>
</feature>
<sequence length="903" mass="96158">MDDDVEYAGRLLAGRYRLPYVADDFAEPAGTPAYDTASGQEVLARRVLLPEVVEAEFLDDAPPGRAGANGGSAGATRQPSDRAVRRAVEAALAASRIPDHPRLDQVFDAFVEGDALWVISELLPARPLSELIAARPLAAHRAAEIAADVLAALRTVHAHGWVHRNVTARTVLVCDDGRAVLTGLAAGAAEEALCGHDPLPDPSRTTAEPRGGIPPAAQPGRPAAADAAAPARAVPGLPSAAQSPLPAGFHRDAPHALAAHQHQHQEQEQHQQGSLPATFAGPDAPGTAETGDGSADAVPVPGREGIFGFEGADSGGGPAARAARRGAIAAYRAGAQAATARVAAEAQQRRGADWWTKDSGPSADDPGSGPHDPYDPYGPHGSPYAPADRGPEAHGTDPHGPAALPGPRRIPGRSVPTPWAPEQRDPVPDAPGDEEAAAGTEHAERHRGPTTSLAAERARQARMTMVGATTERWAPEQAGPVHENWRLAPPVGPSADLWALGVLLFRAVQGHAPYPEDDVAELVQMVCAEPPAFAEECGPLRPVVESLMRQDPTERPDFEVLRGWLRSLIRSAPEPDVGRYTLTAPPSLEPGRPSDPRRLPVKRRRGELVRRRRTGRGPRGGARRTQRHAPAAPRPAPQRAARPEPAPRQPQEPRPPRPARAPRAGGTGSSPKSLGRLLLGGVLLLLTAAVLYAMWFMPKQDTVDDGSRRSSLEQPEAPPASGGPAPEETAGQQDDEREPSGETAPQTSEPAAPADGFRLHEDPTGFRIAVPEGWDRNAPNGRGQVRFDSGEFEMVVVKGRDSTEKFGSDPMAYQSDGERELEPFRTSDWSSASGLRRIDVGDTAMAEGTYTWQDASGRDVYVRNRAMILDGRYHLVLVIGPDDERDAVDRWFEGAADTYRVLR</sequence>
<dbReference type="InterPro" id="IPR011009">
    <property type="entry name" value="Kinase-like_dom_sf"/>
</dbReference>
<keyword evidence="7" id="KW-0418">Kinase</keyword>
<evidence type="ECO:0000256" key="4">
    <source>
        <dbReference type="SAM" id="MobiDB-lite"/>
    </source>
</evidence>
<dbReference type="SMART" id="SM00220">
    <property type="entry name" value="S_TKc"/>
    <property type="match status" value="1"/>
</dbReference>
<dbReference type="EMBL" id="JAVREQ010000015">
    <property type="protein sequence ID" value="MDT0380529.1"/>
    <property type="molecule type" value="Genomic_DNA"/>
</dbReference>
<organism evidence="7 8">
    <name type="scientific">Streptomyces hazeniae</name>
    <dbReference type="NCBI Taxonomy" id="3075538"/>
    <lineage>
        <taxon>Bacteria</taxon>
        <taxon>Bacillati</taxon>
        <taxon>Actinomycetota</taxon>
        <taxon>Actinomycetes</taxon>
        <taxon>Kitasatosporales</taxon>
        <taxon>Streptomycetaceae</taxon>
        <taxon>Streptomyces</taxon>
    </lineage>
</organism>
<protein>
    <submittedName>
        <fullName evidence="7">Protein kinase</fullName>
    </submittedName>
</protein>
<feature type="region of interest" description="Disordered" evidence="4">
    <location>
        <begin position="193"/>
        <end position="303"/>
    </location>
</feature>
<dbReference type="Gene3D" id="3.30.200.20">
    <property type="entry name" value="Phosphorylase Kinase, domain 1"/>
    <property type="match status" value="1"/>
</dbReference>
<proteinExistence type="inferred from homology"/>
<evidence type="ECO:0000313" key="7">
    <source>
        <dbReference type="EMBL" id="MDT0380529.1"/>
    </source>
</evidence>
<feature type="compositionally biased region" description="Low complexity" evidence="4">
    <location>
        <begin position="713"/>
        <end position="731"/>
    </location>
</feature>
<keyword evidence="3" id="KW-0067">ATP-binding</keyword>
<feature type="region of interest" description="Disordered" evidence="4">
    <location>
        <begin position="703"/>
        <end position="761"/>
    </location>
</feature>
<dbReference type="PROSITE" id="PS50011">
    <property type="entry name" value="PROTEIN_KINASE_DOM"/>
    <property type="match status" value="1"/>
</dbReference>
<comment type="similarity">
    <text evidence="1">Belongs to the protein kinase superfamily. STE Ser/Thr protein kinase family. STE20 subfamily.</text>
</comment>
<keyword evidence="5" id="KW-1133">Transmembrane helix</keyword>
<evidence type="ECO:0000256" key="3">
    <source>
        <dbReference type="ARBA" id="ARBA00022840"/>
    </source>
</evidence>
<evidence type="ECO:0000256" key="2">
    <source>
        <dbReference type="ARBA" id="ARBA00022741"/>
    </source>
</evidence>
<gene>
    <name evidence="7" type="ORF">RM572_17385</name>
</gene>